<evidence type="ECO:0000256" key="3">
    <source>
        <dbReference type="ARBA" id="ARBA00022833"/>
    </source>
</evidence>
<dbReference type="SUPFAM" id="SSF52540">
    <property type="entry name" value="P-loop containing nucleoside triphosphate hydrolases"/>
    <property type="match status" value="1"/>
</dbReference>
<dbReference type="InterPro" id="IPR027417">
    <property type="entry name" value="P-loop_NTPase"/>
</dbReference>
<reference evidence="7" key="1">
    <citation type="submission" date="2022-11" db="EMBL/GenBank/DDBJ databases">
        <title>Centuries of genome instability and evolution in soft-shell clam transmissible cancer (bioRxiv).</title>
        <authorList>
            <person name="Hart S.F.M."/>
            <person name="Yonemitsu M.A."/>
            <person name="Giersch R.M."/>
            <person name="Beal B.F."/>
            <person name="Arriagada G."/>
            <person name="Davis B.W."/>
            <person name="Ostrander E.A."/>
            <person name="Goff S.P."/>
            <person name="Metzger M.J."/>
        </authorList>
    </citation>
    <scope>NUCLEOTIDE SEQUENCE</scope>
    <source>
        <strain evidence="7">MELC-2E11</strain>
        <tissue evidence="7">Siphon/mantle</tissue>
    </source>
</reference>
<dbReference type="PROSITE" id="PS50005">
    <property type="entry name" value="TPR"/>
    <property type="match status" value="1"/>
</dbReference>
<evidence type="ECO:0000256" key="5">
    <source>
        <dbReference type="PROSITE-ProRule" id="PRU00339"/>
    </source>
</evidence>
<name>A0ABY7EH00_MYAAR</name>
<keyword evidence="5" id="KW-0802">TPR repeat</keyword>
<evidence type="ECO:0000313" key="8">
    <source>
        <dbReference type="Proteomes" id="UP001164746"/>
    </source>
</evidence>
<dbReference type="PANTHER" id="PTHR35205:SF1">
    <property type="entry name" value="ZU5 DOMAIN-CONTAINING PROTEIN"/>
    <property type="match status" value="1"/>
</dbReference>
<dbReference type="Gene3D" id="2.160.20.10">
    <property type="entry name" value="Single-stranded right-handed beta-helix, Pectin lyase-like"/>
    <property type="match status" value="1"/>
</dbReference>
<evidence type="ECO:0000259" key="6">
    <source>
        <dbReference type="PROSITE" id="PS50865"/>
    </source>
</evidence>
<feature type="domain" description="MYND-type" evidence="6">
    <location>
        <begin position="1441"/>
        <end position="1479"/>
    </location>
</feature>
<dbReference type="SUPFAM" id="SSF51126">
    <property type="entry name" value="Pectin lyase-like"/>
    <property type="match status" value="1"/>
</dbReference>
<dbReference type="Gene3D" id="3.40.50.300">
    <property type="entry name" value="P-loop containing nucleotide triphosphate hydrolases"/>
    <property type="match status" value="1"/>
</dbReference>
<keyword evidence="3" id="KW-0862">Zinc</keyword>
<feature type="repeat" description="TPR" evidence="5">
    <location>
        <begin position="918"/>
        <end position="951"/>
    </location>
</feature>
<dbReference type="Gene3D" id="1.25.40.10">
    <property type="entry name" value="Tetratricopeptide repeat domain"/>
    <property type="match status" value="1"/>
</dbReference>
<proteinExistence type="predicted"/>
<keyword evidence="8" id="KW-1185">Reference proteome</keyword>
<dbReference type="InterPro" id="IPR006626">
    <property type="entry name" value="PbH1"/>
</dbReference>
<dbReference type="SUPFAM" id="SSF144232">
    <property type="entry name" value="HIT/MYND zinc finger-like"/>
    <property type="match status" value="1"/>
</dbReference>
<dbReference type="Gene3D" id="6.10.140.2220">
    <property type="match status" value="1"/>
</dbReference>
<dbReference type="PROSITE" id="PS01360">
    <property type="entry name" value="ZF_MYND_1"/>
    <property type="match status" value="1"/>
</dbReference>
<dbReference type="InterPro" id="IPR002893">
    <property type="entry name" value="Znf_MYND"/>
</dbReference>
<evidence type="ECO:0000256" key="4">
    <source>
        <dbReference type="PROSITE-ProRule" id="PRU00134"/>
    </source>
</evidence>
<dbReference type="PROSITE" id="PS50865">
    <property type="entry name" value="ZF_MYND_2"/>
    <property type="match status" value="1"/>
</dbReference>
<protein>
    <submittedName>
        <fullName evidence="7">STIP1-like protein</fullName>
    </submittedName>
</protein>
<keyword evidence="2 4" id="KW-0863">Zinc-finger</keyword>
<keyword evidence="1" id="KW-0479">Metal-binding</keyword>
<dbReference type="PANTHER" id="PTHR35205">
    <property type="entry name" value="NB-ARC AND TPR DOMAIN PROTEIN"/>
    <property type="match status" value="1"/>
</dbReference>
<dbReference type="PRINTS" id="PR00364">
    <property type="entry name" value="DISEASERSIST"/>
</dbReference>
<dbReference type="SMART" id="SM00710">
    <property type="entry name" value="PbH1"/>
    <property type="match status" value="7"/>
</dbReference>
<evidence type="ECO:0000313" key="7">
    <source>
        <dbReference type="EMBL" id="WAR07943.1"/>
    </source>
</evidence>
<dbReference type="Pfam" id="PF25000">
    <property type="entry name" value="DUF7779"/>
    <property type="match status" value="1"/>
</dbReference>
<dbReference type="SMART" id="SM00028">
    <property type="entry name" value="TPR"/>
    <property type="match status" value="2"/>
</dbReference>
<organism evidence="7 8">
    <name type="scientific">Mya arenaria</name>
    <name type="common">Soft-shell clam</name>
    <dbReference type="NCBI Taxonomy" id="6604"/>
    <lineage>
        <taxon>Eukaryota</taxon>
        <taxon>Metazoa</taxon>
        <taxon>Spiralia</taxon>
        <taxon>Lophotrochozoa</taxon>
        <taxon>Mollusca</taxon>
        <taxon>Bivalvia</taxon>
        <taxon>Autobranchia</taxon>
        <taxon>Heteroconchia</taxon>
        <taxon>Euheterodonta</taxon>
        <taxon>Imparidentia</taxon>
        <taxon>Neoheterodontei</taxon>
        <taxon>Myida</taxon>
        <taxon>Myoidea</taxon>
        <taxon>Myidae</taxon>
        <taxon>Mya</taxon>
    </lineage>
</organism>
<evidence type="ECO:0000256" key="1">
    <source>
        <dbReference type="ARBA" id="ARBA00022723"/>
    </source>
</evidence>
<dbReference type="SUPFAM" id="SSF48452">
    <property type="entry name" value="TPR-like"/>
    <property type="match status" value="1"/>
</dbReference>
<dbReference type="InterPro" id="IPR056681">
    <property type="entry name" value="DUF7779"/>
</dbReference>
<dbReference type="Proteomes" id="UP001164746">
    <property type="component" value="Chromosome 6"/>
</dbReference>
<dbReference type="InterPro" id="IPR012334">
    <property type="entry name" value="Pectin_lyas_fold"/>
</dbReference>
<dbReference type="Pfam" id="PF13229">
    <property type="entry name" value="Beta_helix"/>
    <property type="match status" value="2"/>
</dbReference>
<evidence type="ECO:0000256" key="2">
    <source>
        <dbReference type="ARBA" id="ARBA00022771"/>
    </source>
</evidence>
<sequence>MADVHKHLFELKKHWEENKELEAVIVDMSNDGAPNQVTKPDIEEDQRRWLIISLCLHNVVSPALRTYVRPIVEAEYKNFKKSHRIDAQQFPNYLKKYPPTKKDMNYESINNNKQIPKVNRKSDLANFDFRVKDAVDFTKLFLQTHMLRTEVRNPWAHVNFTEWDTVKYQTCFQLMTQVIKNMTLPRAQEIAMLYQLTDWKSNGMQFLNGTTIGLELLERLTQKTKALATYIKGIERISDENFETCRNAVANISLSLDSSVQGLKQKYSELESRADTHDTILKQVSKNVEDVKSAVAHSDDNISQLRLQVDLVTKETDETRELVRNTKSDILQKVEGMAKDMEDTHKDINTIKRNMSHDRPPKMPFFYPPNRLQNFIGRDFELKDLDTNFISNKEKVYTQVICGLGGIGKTTIGSEYAWRSVDFYEGGIFWLDGENNESIADSVQRLAIDTGTTGQNAQETLHKTTRWLSMLQQKWLLVIDNVDADDVSGMIRELLFGSWKRESKGHLLITTRRESAEAEEDFQVPSDCCLTLEVFTYQESINFIQIRTGIDVKNELAYVESIIEELGGLPLALEQAAAHIKSLKKFGCSFKQYLEKFKKQRLKFLKVSQRSKARLAVQTTWELNFEYVKQHSDESGLGNAAVTLMFISAFLFADDIPQALMNVGSPENITDENLCDILSDEIGPKQIMEILTRFSLFQQRNSDSVSVHRLVQEIVREKVTDQMKQKDTLRNAARMIHFALSHCKSPGDVLKSDSIERGSLQMWNRLALHANVLKTYILNFTKSNADKMDVCFNLETAYLMQASAIYHSLFQRQDEALAAQDQMLSILTVIELTDKECRELTLVKIPLLSDQKLLIENATSAVITHDRQPEEGHESLIDVDVEGFRIKGNEEFKEGHYQNAIQYYTEIVRSTSKTQLDAKVLSNRSLAYLRNMDFQNALRDADDCIQIDPTNWKAYCWKAYSIANLIRLGQLEHNWESVGLAAASVAGYYNKDCLMEFKMRIEYPVVRYKVIANENELNNEVSSLMNMSFTTLLLKKGVYSLNGLLVMGITKSVQMIGIEDSVEINGSVVPLKLPRFGMFGDDYKIPKCVSVHFENVTFVENSGQVFVDQNIVATFLRCTFSNGQKACENFPKCDGKEGCRNVRKEECEKHFKILESETFVSGVVGYPGVVAQNGGKVYLKKCKLFRCGGGGALSDGKGSLMNLQNCQIMKMHNMGVEARNGGLAEVIGCEIRHNQSHGIAIGPMGRGFVSGNTISDNGQEGIWAGGILLMSRDGETTAGSTDPSGGSICTITENIICNNGMSGISFDGGVYTVRGNRIFDNWLWGIMAKSRSSVNIENNDIFKNKCGGIRIGVNYSAVVFVDGNTIRDHTGPGIFSLNAHENDAFLNKFRDVNKKMKLPGVIEDELEMYSVPLLMTTRNLLQGNDLGIQHPQQMLLVVQTCCQCAKPSDNLKRCGSCKKAAYCSKECQTEHWRKHKHMCVILLREYNIDIDMEDTKDTKETCGWTRIPKQQMMMFRFQSPLPGIGQGKPPERKSSERFIVKIQSGKEYNCYKPDTEMLLYDQSLTVDIMLRNPKLYHLVQECGLLAATKFTAKKMFCWASFKNKGTILSIHTANLPKFQTW</sequence>
<dbReference type="InterPro" id="IPR019734">
    <property type="entry name" value="TPR_rpt"/>
</dbReference>
<dbReference type="InterPro" id="IPR011990">
    <property type="entry name" value="TPR-like_helical_dom_sf"/>
</dbReference>
<dbReference type="EMBL" id="CP111017">
    <property type="protein sequence ID" value="WAR07943.1"/>
    <property type="molecule type" value="Genomic_DNA"/>
</dbReference>
<gene>
    <name evidence="7" type="ORF">MAR_017901</name>
</gene>
<accession>A0ABY7EH00</accession>
<dbReference type="Pfam" id="PF01753">
    <property type="entry name" value="zf-MYND"/>
    <property type="match status" value="1"/>
</dbReference>
<dbReference type="InterPro" id="IPR011050">
    <property type="entry name" value="Pectin_lyase_fold/virulence"/>
</dbReference>
<dbReference type="InterPro" id="IPR039448">
    <property type="entry name" value="Beta_helix"/>
</dbReference>